<organism evidence="3 4">
    <name type="scientific">Sphaerotilus natans subsp. natans DSM 6575</name>
    <dbReference type="NCBI Taxonomy" id="1286631"/>
    <lineage>
        <taxon>Bacteria</taxon>
        <taxon>Pseudomonadati</taxon>
        <taxon>Pseudomonadota</taxon>
        <taxon>Betaproteobacteria</taxon>
        <taxon>Burkholderiales</taxon>
        <taxon>Sphaerotilaceae</taxon>
        <taxon>Sphaerotilus</taxon>
    </lineage>
</organism>
<comment type="caution">
    <text evidence="3">The sequence shown here is derived from an EMBL/GenBank/DDBJ whole genome shotgun (WGS) entry which is preliminary data.</text>
</comment>
<dbReference type="SMART" id="SM00530">
    <property type="entry name" value="HTH_XRE"/>
    <property type="match status" value="1"/>
</dbReference>
<dbReference type="PANTHER" id="PTHR36924">
    <property type="entry name" value="ANTITOXIN HIGA-1"/>
    <property type="match status" value="1"/>
</dbReference>
<dbReference type="Proteomes" id="UP000026714">
    <property type="component" value="Unassembled WGS sequence"/>
</dbReference>
<dbReference type="SUPFAM" id="SSF47413">
    <property type="entry name" value="lambda repressor-like DNA-binding domains"/>
    <property type="match status" value="1"/>
</dbReference>
<gene>
    <name evidence="3" type="ORF">X805_17260</name>
</gene>
<dbReference type="InterPro" id="IPR010982">
    <property type="entry name" value="Lambda_DNA-bd_dom_sf"/>
</dbReference>
<dbReference type="STRING" id="34103.SAMN05421778_103215"/>
<dbReference type="CDD" id="cd00093">
    <property type="entry name" value="HTH_XRE"/>
    <property type="match status" value="1"/>
</dbReference>
<reference evidence="3 4" key="1">
    <citation type="journal article" date="2014" name="FEMS Microbiol. Ecol.">
        <title>Sphaerotilus natans encrusted with nanoball-shaped Fe(III) oxide minerals formed by nitrate-reducing mixotrophic Fe(II) oxidation.</title>
        <authorList>
            <person name="Park S."/>
            <person name="Kim D.H."/>
            <person name="Lee J.H."/>
            <person name="Hur H.G."/>
        </authorList>
    </citation>
    <scope>NUCLEOTIDE SEQUENCE [LARGE SCALE GENOMIC DNA]</scope>
    <source>
        <strain evidence="3 4">DSM 6575</strain>
    </source>
</reference>
<dbReference type="GO" id="GO:0003677">
    <property type="term" value="F:DNA binding"/>
    <property type="evidence" value="ECO:0007669"/>
    <property type="project" value="UniProtKB-KW"/>
</dbReference>
<dbReference type="PANTHER" id="PTHR36924:SF1">
    <property type="entry name" value="ANTITOXIN HIGA-1"/>
    <property type="match status" value="1"/>
</dbReference>
<evidence type="ECO:0000256" key="1">
    <source>
        <dbReference type="ARBA" id="ARBA00023125"/>
    </source>
</evidence>
<dbReference type="Pfam" id="PF01381">
    <property type="entry name" value="HTH_3"/>
    <property type="match status" value="1"/>
</dbReference>
<dbReference type="PATRIC" id="fig|1286631.3.peg.1697"/>
<evidence type="ECO:0000259" key="2">
    <source>
        <dbReference type="PROSITE" id="PS50943"/>
    </source>
</evidence>
<evidence type="ECO:0000313" key="4">
    <source>
        <dbReference type="Proteomes" id="UP000026714"/>
    </source>
</evidence>
<keyword evidence="1" id="KW-0238">DNA-binding</keyword>
<dbReference type="eggNOG" id="COG3093">
    <property type="taxonomic scope" value="Bacteria"/>
</dbReference>
<protein>
    <submittedName>
        <fullName evidence="3">Plasmid maintenance system antidote protein</fullName>
    </submittedName>
</protein>
<dbReference type="NCBIfam" id="TIGR02607">
    <property type="entry name" value="antidote_HigA"/>
    <property type="match status" value="1"/>
</dbReference>
<sequence length="118" mass="13450">MRAAPRPPVLPLAPRGVPLRRPEHPGRFLNRHCLMPLGISQSAAARLLGISRRRVSELVLGQRAMSADTAIRCALAFGVDAGFWLQLQARWDSYHHWRELRERMREGRDRPVQRPAAD</sequence>
<feature type="domain" description="HTH cro/C1-type" evidence="2">
    <location>
        <begin position="37"/>
        <end position="84"/>
    </location>
</feature>
<dbReference type="EMBL" id="AZRA01000045">
    <property type="protein sequence ID" value="KDB52662.1"/>
    <property type="molecule type" value="Genomic_DNA"/>
</dbReference>
<keyword evidence="4" id="KW-1185">Reference proteome</keyword>
<dbReference type="Gene3D" id="1.10.260.40">
    <property type="entry name" value="lambda repressor-like DNA-binding domains"/>
    <property type="match status" value="1"/>
</dbReference>
<dbReference type="PROSITE" id="PS50943">
    <property type="entry name" value="HTH_CROC1"/>
    <property type="match status" value="1"/>
</dbReference>
<proteinExistence type="predicted"/>
<dbReference type="AlphaFoldDB" id="A0A059KMF6"/>
<evidence type="ECO:0000313" key="3">
    <source>
        <dbReference type="EMBL" id="KDB52662.1"/>
    </source>
</evidence>
<accession>A0A059KMF6</accession>
<dbReference type="InterPro" id="IPR013430">
    <property type="entry name" value="Toxin_antidote_HigA"/>
</dbReference>
<dbReference type="InterPro" id="IPR001387">
    <property type="entry name" value="Cro/C1-type_HTH"/>
</dbReference>
<dbReference type="RefSeq" id="WP_081838055.1">
    <property type="nucleotide sequence ID" value="NZ_AZRA01000045.1"/>
</dbReference>
<name>A0A059KMF6_9BURK</name>